<dbReference type="PROSITE" id="PS51257">
    <property type="entry name" value="PROKAR_LIPOPROTEIN"/>
    <property type="match status" value="1"/>
</dbReference>
<evidence type="ECO:0000259" key="4">
    <source>
        <dbReference type="PROSITE" id="PS51762"/>
    </source>
</evidence>
<accession>A0A1S7UHY5</accession>
<dbReference type="PANTHER" id="PTHR10963">
    <property type="entry name" value="GLYCOSYL HYDROLASE-RELATED"/>
    <property type="match status" value="1"/>
</dbReference>
<keyword evidence="3" id="KW-0732">Signal</keyword>
<feature type="transmembrane region" description="Helical" evidence="2">
    <location>
        <begin position="320"/>
        <end position="343"/>
    </location>
</feature>
<feature type="region of interest" description="Disordered" evidence="1">
    <location>
        <begin position="397"/>
        <end position="416"/>
    </location>
</feature>
<dbReference type="InterPro" id="IPR013320">
    <property type="entry name" value="ConA-like_dom_sf"/>
</dbReference>
<protein>
    <submittedName>
        <fullName evidence="5">Putative ice nucleation protein</fullName>
    </submittedName>
</protein>
<dbReference type="PROSITE" id="PS51762">
    <property type="entry name" value="GH16_2"/>
    <property type="match status" value="1"/>
</dbReference>
<feature type="domain" description="GH16" evidence="4">
    <location>
        <begin position="23"/>
        <end position="250"/>
    </location>
</feature>
<sequence length="416" mass="44592">MTRSAARRGMAPLLVSVLVFTAVTYAAISCDPLQTTCPANAALGGSNYYDFITDGGDAFEKSDNSTFGTDPSSGLEFIIWEEDDAPTLTLPQYIFFGRLEVTLKFARGTGIVTTLVLQSDCLDEIDIDLVGGEKSQLQSNYFGKGNTSSFDRGGYHNISDPSLQFHTYAVDWTSERIQWMVDGKTVRVLNYEDADSGRQFPQTPAQLKMGTWVAGKSNVPEGTVAWAGGLTNFDNAPFIAYLQSVRLIDYGGGTSEAQGIAEYSYRDQTGTFDSIDIKKAEANTTGTGTQTSTTSTPAPTSGSPVPPNQSSHGSGLGKGAIAGIVVGVVGGAITLGTTAFYCLRRRRPLETRILAQDPHKGGPQEMQGNPVSELDGRGMSGWMANLFRRKRADENIAELPAEVPPEPTRYELPGSG</sequence>
<evidence type="ECO:0000256" key="1">
    <source>
        <dbReference type="SAM" id="MobiDB-lite"/>
    </source>
</evidence>
<dbReference type="InterPro" id="IPR050546">
    <property type="entry name" value="Glycosyl_Hydrlase_16"/>
</dbReference>
<dbReference type="GO" id="GO:0005975">
    <property type="term" value="P:carbohydrate metabolic process"/>
    <property type="evidence" value="ECO:0007669"/>
    <property type="project" value="InterPro"/>
</dbReference>
<dbReference type="Proteomes" id="UP000054516">
    <property type="component" value="Unassembled WGS sequence"/>
</dbReference>
<feature type="compositionally biased region" description="Low complexity" evidence="1">
    <location>
        <begin position="284"/>
        <end position="303"/>
    </location>
</feature>
<organism evidence="5">
    <name type="scientific">Rosellinia necatrix</name>
    <name type="common">White root-rot fungus</name>
    <dbReference type="NCBI Taxonomy" id="77044"/>
    <lineage>
        <taxon>Eukaryota</taxon>
        <taxon>Fungi</taxon>
        <taxon>Dikarya</taxon>
        <taxon>Ascomycota</taxon>
        <taxon>Pezizomycotina</taxon>
        <taxon>Sordariomycetes</taxon>
        <taxon>Xylariomycetidae</taxon>
        <taxon>Xylariales</taxon>
        <taxon>Xylariaceae</taxon>
        <taxon>Rosellinia</taxon>
    </lineage>
</organism>
<dbReference type="Pfam" id="PF00722">
    <property type="entry name" value="Glyco_hydro_16"/>
    <property type="match status" value="1"/>
</dbReference>
<feature type="chain" id="PRO_5012119741" evidence="3">
    <location>
        <begin position="27"/>
        <end position="416"/>
    </location>
</feature>
<evidence type="ECO:0000256" key="3">
    <source>
        <dbReference type="SAM" id="SignalP"/>
    </source>
</evidence>
<dbReference type="GO" id="GO:0009277">
    <property type="term" value="C:fungal-type cell wall"/>
    <property type="evidence" value="ECO:0007669"/>
    <property type="project" value="TreeGrafter"/>
</dbReference>
<dbReference type="CDD" id="cd02183">
    <property type="entry name" value="GH16_fungal_CRH1_transglycosylase"/>
    <property type="match status" value="1"/>
</dbReference>
<dbReference type="SUPFAM" id="SSF49899">
    <property type="entry name" value="Concanavalin A-like lectins/glucanases"/>
    <property type="match status" value="1"/>
</dbReference>
<dbReference type="GO" id="GO:0004553">
    <property type="term" value="F:hydrolase activity, hydrolyzing O-glycosyl compounds"/>
    <property type="evidence" value="ECO:0007669"/>
    <property type="project" value="InterPro"/>
</dbReference>
<feature type="region of interest" description="Disordered" evidence="1">
    <location>
        <begin position="356"/>
        <end position="375"/>
    </location>
</feature>
<feature type="region of interest" description="Disordered" evidence="1">
    <location>
        <begin position="281"/>
        <end position="315"/>
    </location>
</feature>
<evidence type="ECO:0000313" key="5">
    <source>
        <dbReference type="EMBL" id="GAP82754.1"/>
    </source>
</evidence>
<dbReference type="AlphaFoldDB" id="A0A1S7UHY5"/>
<dbReference type="InterPro" id="IPR000757">
    <property type="entry name" value="Beta-glucanase-like"/>
</dbReference>
<dbReference type="GO" id="GO:0016757">
    <property type="term" value="F:glycosyltransferase activity"/>
    <property type="evidence" value="ECO:0007669"/>
    <property type="project" value="TreeGrafter"/>
</dbReference>
<dbReference type="OrthoDB" id="4781at2759"/>
<dbReference type="Gene3D" id="2.60.120.200">
    <property type="match status" value="1"/>
</dbReference>
<gene>
    <name evidence="5" type="ORF">SAMD00023353_0102900</name>
</gene>
<reference evidence="5" key="1">
    <citation type="submission" date="2016-03" db="EMBL/GenBank/DDBJ databases">
        <title>Draft genome sequence of Rosellinia necatrix.</title>
        <authorList>
            <person name="Kanematsu S."/>
        </authorList>
    </citation>
    <scope>NUCLEOTIDE SEQUENCE [LARGE SCALE GENOMIC DNA]</scope>
    <source>
        <strain evidence="5">W97</strain>
    </source>
</reference>
<name>A0A1S7UHY5_ROSNE</name>
<keyword evidence="6" id="KW-1185">Reference proteome</keyword>
<dbReference type="GO" id="GO:0031505">
    <property type="term" value="P:fungal-type cell wall organization"/>
    <property type="evidence" value="ECO:0007669"/>
    <property type="project" value="TreeGrafter"/>
</dbReference>
<dbReference type="PANTHER" id="PTHR10963:SF68">
    <property type="entry name" value="GLYCOSIDASE CRH1-RELATED"/>
    <property type="match status" value="1"/>
</dbReference>
<dbReference type="EMBL" id="DF977446">
    <property type="protein sequence ID" value="GAP82754.1"/>
    <property type="molecule type" value="Genomic_DNA"/>
</dbReference>
<keyword evidence="2" id="KW-0472">Membrane</keyword>
<keyword evidence="2" id="KW-1133">Transmembrane helix</keyword>
<dbReference type="STRING" id="77044.A0A1S7UHY5"/>
<evidence type="ECO:0000313" key="6">
    <source>
        <dbReference type="Proteomes" id="UP000054516"/>
    </source>
</evidence>
<keyword evidence="2" id="KW-0812">Transmembrane</keyword>
<feature type="signal peptide" evidence="3">
    <location>
        <begin position="1"/>
        <end position="26"/>
    </location>
</feature>
<dbReference type="OMA" id="DIINYNP"/>
<evidence type="ECO:0000256" key="2">
    <source>
        <dbReference type="SAM" id="Phobius"/>
    </source>
</evidence>
<proteinExistence type="predicted"/>